<comment type="caution">
    <text evidence="4">The sequence shown here is derived from an EMBL/GenBank/DDBJ whole genome shotgun (WGS) entry which is preliminary data.</text>
</comment>
<evidence type="ECO:0000256" key="2">
    <source>
        <dbReference type="SAM" id="Phobius"/>
    </source>
</evidence>
<keyword evidence="2" id="KW-0472">Membrane</keyword>
<evidence type="ECO:0000259" key="3">
    <source>
        <dbReference type="Pfam" id="PF20684"/>
    </source>
</evidence>
<keyword evidence="2" id="KW-0812">Transmembrane</keyword>
<dbReference type="Pfam" id="PF20684">
    <property type="entry name" value="Fung_rhodopsin"/>
    <property type="match status" value="1"/>
</dbReference>
<dbReference type="AlphaFoldDB" id="A0A9P4N4L6"/>
<keyword evidence="2" id="KW-1133">Transmembrane helix</keyword>
<feature type="domain" description="Rhodopsin" evidence="3">
    <location>
        <begin position="36"/>
        <end position="263"/>
    </location>
</feature>
<feature type="transmembrane region" description="Helical" evidence="2">
    <location>
        <begin position="169"/>
        <end position="191"/>
    </location>
</feature>
<evidence type="ECO:0000256" key="1">
    <source>
        <dbReference type="SAM" id="MobiDB-lite"/>
    </source>
</evidence>
<feature type="compositionally biased region" description="Basic and acidic residues" evidence="1">
    <location>
        <begin position="327"/>
        <end position="337"/>
    </location>
</feature>
<feature type="transmembrane region" description="Helical" evidence="2">
    <location>
        <begin position="203"/>
        <end position="223"/>
    </location>
</feature>
<name>A0A9P4N4L6_9PLEO</name>
<dbReference type="OrthoDB" id="3918601at2759"/>
<feature type="transmembrane region" description="Helical" evidence="2">
    <location>
        <begin position="12"/>
        <end position="35"/>
    </location>
</feature>
<evidence type="ECO:0000313" key="4">
    <source>
        <dbReference type="EMBL" id="KAF2265887.1"/>
    </source>
</evidence>
<feature type="transmembrane region" description="Helical" evidence="2">
    <location>
        <begin position="97"/>
        <end position="118"/>
    </location>
</feature>
<accession>A0A9P4N4L6</accession>
<reference evidence="5" key="1">
    <citation type="journal article" date="2020" name="Stud. Mycol.">
        <title>101 Dothideomycetes genomes: A test case for predicting lifestyles and emergence of pathogens.</title>
        <authorList>
            <person name="Haridas S."/>
            <person name="Albert R."/>
            <person name="Binder M."/>
            <person name="Bloem J."/>
            <person name="LaButti K."/>
            <person name="Salamov A."/>
            <person name="Andreopoulos B."/>
            <person name="Baker S."/>
            <person name="Barry K."/>
            <person name="Bills G."/>
            <person name="Bluhm B."/>
            <person name="Cannon C."/>
            <person name="Castanera R."/>
            <person name="Culley D."/>
            <person name="Daum C."/>
            <person name="Ezra D."/>
            <person name="Gonzalez J."/>
            <person name="Henrissat B."/>
            <person name="Kuo A."/>
            <person name="Liang C."/>
            <person name="Lipzen A."/>
            <person name="Lutzoni F."/>
            <person name="Magnuson J."/>
            <person name="Mondo S."/>
            <person name="Nolan M."/>
            <person name="Ohm R."/>
            <person name="Pangilinan J."/>
            <person name="Park H.-J."/>
            <person name="Ramirez L."/>
            <person name="Alfaro M."/>
            <person name="Sun H."/>
            <person name="Tritt A."/>
            <person name="Yoshinaga Y."/>
            <person name="Zwiers L.-H."/>
            <person name="Turgeon B."/>
            <person name="Goodwin S."/>
            <person name="Spatafora J."/>
            <person name="Crous P."/>
            <person name="Grigoriev I."/>
        </authorList>
    </citation>
    <scope>NUCLEOTIDE SEQUENCE [LARGE SCALE GENOMIC DNA]</scope>
    <source>
        <strain evidence="5">CBS 304.66</strain>
    </source>
</reference>
<gene>
    <name evidence="4" type="ORF">CC78DRAFT_615447</name>
</gene>
<dbReference type="PANTHER" id="PTHR38794">
    <property type="entry name" value="INTEGRAL MEMBRANE PROTEIN"/>
    <property type="match status" value="1"/>
</dbReference>
<feature type="transmembrane region" description="Helical" evidence="2">
    <location>
        <begin position="130"/>
        <end position="149"/>
    </location>
</feature>
<sequence length="373" mass="41178">MDLDVPGHGERTARGVAVLVTLYFWTVVTCSVLLVRFVRTWRQGRAFGSEDLMAFASIVVYVTATVSWNFCVSTGGLGRRYVEVSPGAASTFMKTVWASQLLQLTAMGFAKTSTAFLLDRVAPQSRRKTAFLFGMVAFWAIYSIFAFGLQCGFPKPWHNVPTCAYGGPVFSVIVLDMVSDAILAWWIFPIIRKMELKNGERRVFAIVFGSRALIPIISIAQIWAVANAVRGNDPTRDCVPIAIIHQTITSLSVIIASIPHVKRFPALVKLLNPHTGGTEIILSDRPRSKRLSKDGIPLKLVPSNTPKFTTTIRSGGHQSQKKVKGRAKSDWDTLVSKQDDHASTSSLFEHQGGVILQQEVTVRVEKNEEVLSD</sequence>
<feature type="region of interest" description="Disordered" evidence="1">
    <location>
        <begin position="311"/>
        <end position="337"/>
    </location>
</feature>
<proteinExistence type="predicted"/>
<dbReference type="Proteomes" id="UP000800093">
    <property type="component" value="Unassembled WGS sequence"/>
</dbReference>
<dbReference type="EMBL" id="ML986602">
    <property type="protein sequence ID" value="KAF2265887.1"/>
    <property type="molecule type" value="Genomic_DNA"/>
</dbReference>
<organism evidence="4 5">
    <name type="scientific">Lojkania enalia</name>
    <dbReference type="NCBI Taxonomy" id="147567"/>
    <lineage>
        <taxon>Eukaryota</taxon>
        <taxon>Fungi</taxon>
        <taxon>Dikarya</taxon>
        <taxon>Ascomycota</taxon>
        <taxon>Pezizomycotina</taxon>
        <taxon>Dothideomycetes</taxon>
        <taxon>Pleosporomycetidae</taxon>
        <taxon>Pleosporales</taxon>
        <taxon>Pleosporales incertae sedis</taxon>
        <taxon>Lojkania</taxon>
    </lineage>
</organism>
<protein>
    <recommendedName>
        <fullName evidence="3">Rhodopsin domain-containing protein</fullName>
    </recommendedName>
</protein>
<feature type="transmembrane region" description="Helical" evidence="2">
    <location>
        <begin position="55"/>
        <end position="77"/>
    </location>
</feature>
<keyword evidence="5" id="KW-1185">Reference proteome</keyword>
<dbReference type="PANTHER" id="PTHR38794:SF1">
    <property type="entry name" value="INTEGRAL MEMBRANE PROTEIN"/>
    <property type="match status" value="1"/>
</dbReference>
<dbReference type="InterPro" id="IPR049326">
    <property type="entry name" value="Rhodopsin_dom_fungi"/>
</dbReference>
<evidence type="ECO:0000313" key="5">
    <source>
        <dbReference type="Proteomes" id="UP000800093"/>
    </source>
</evidence>